<evidence type="ECO:0000313" key="3">
    <source>
        <dbReference type="Proteomes" id="UP000625033"/>
    </source>
</evidence>
<comment type="caution">
    <text evidence="2">The sequence shown here is derived from an EMBL/GenBank/DDBJ whole genome shotgun (WGS) entry which is preliminary data.</text>
</comment>
<evidence type="ECO:0000256" key="1">
    <source>
        <dbReference type="SAM" id="MobiDB-lite"/>
    </source>
</evidence>
<dbReference type="AlphaFoldDB" id="A0A931GEY8"/>
<dbReference type="EMBL" id="JADOTZ010000001">
    <property type="protein sequence ID" value="MBG6084650.1"/>
    <property type="molecule type" value="Genomic_DNA"/>
</dbReference>
<gene>
    <name evidence="2" type="ORF">IW252_001417</name>
</gene>
<name>A0A931GEY8_9MICC</name>
<accession>A0A931GEY8</accession>
<feature type="region of interest" description="Disordered" evidence="1">
    <location>
        <begin position="1"/>
        <end position="54"/>
    </location>
</feature>
<organism evidence="2 3">
    <name type="scientific">Zhihengliuella flava</name>
    <dbReference type="NCBI Taxonomy" id="1285193"/>
    <lineage>
        <taxon>Bacteria</taxon>
        <taxon>Bacillati</taxon>
        <taxon>Actinomycetota</taxon>
        <taxon>Actinomycetes</taxon>
        <taxon>Micrococcales</taxon>
        <taxon>Micrococcaceae</taxon>
        <taxon>Zhihengliuella</taxon>
    </lineage>
</organism>
<proteinExistence type="predicted"/>
<sequence length="78" mass="8415">MTQDQRLDQAAHTVRHGSAPAEETALDATHRPSVSQEPDATSTGVDSSFYAGGLDPDFVLPTPADASWWSRLRHRLAG</sequence>
<feature type="compositionally biased region" description="Polar residues" evidence="1">
    <location>
        <begin position="32"/>
        <end position="46"/>
    </location>
</feature>
<protein>
    <submittedName>
        <fullName evidence="2">Uncharacterized protein</fullName>
    </submittedName>
</protein>
<keyword evidence="3" id="KW-1185">Reference proteome</keyword>
<dbReference type="Proteomes" id="UP000625033">
    <property type="component" value="Unassembled WGS sequence"/>
</dbReference>
<dbReference type="RefSeq" id="WP_196835932.1">
    <property type="nucleotide sequence ID" value="NZ_JADOTZ010000001.1"/>
</dbReference>
<reference evidence="2" key="1">
    <citation type="submission" date="2020-11" db="EMBL/GenBank/DDBJ databases">
        <title>Sequencing the genomes of 1000 actinobacteria strains.</title>
        <authorList>
            <person name="Klenk H.-P."/>
        </authorList>
    </citation>
    <scope>NUCLEOTIDE SEQUENCE</scope>
    <source>
        <strain evidence="2">DSM 26152</strain>
    </source>
</reference>
<evidence type="ECO:0000313" key="2">
    <source>
        <dbReference type="EMBL" id="MBG6084650.1"/>
    </source>
</evidence>